<comment type="pathway">
    <text evidence="4">Lipid metabolism.</text>
</comment>
<name>A0ABT1U3S2_9GAMM</name>
<keyword evidence="10 18" id="KW-0808">Transferase</keyword>
<keyword evidence="12 18" id="KW-0548">Nucleotidyltransferase</keyword>
<evidence type="ECO:0000256" key="11">
    <source>
        <dbReference type="ARBA" id="ARBA00022692"/>
    </source>
</evidence>
<comment type="similarity">
    <text evidence="5 18">Belongs to the CDS family.</text>
</comment>
<evidence type="ECO:0000256" key="18">
    <source>
        <dbReference type="RuleBase" id="RU003938"/>
    </source>
</evidence>
<comment type="catalytic activity">
    <reaction evidence="1 18">
        <text>a 1,2-diacyl-sn-glycero-3-phosphate + CTP + H(+) = a CDP-1,2-diacyl-sn-glycerol + diphosphate</text>
        <dbReference type="Rhea" id="RHEA:16229"/>
        <dbReference type="ChEBI" id="CHEBI:15378"/>
        <dbReference type="ChEBI" id="CHEBI:33019"/>
        <dbReference type="ChEBI" id="CHEBI:37563"/>
        <dbReference type="ChEBI" id="CHEBI:58332"/>
        <dbReference type="ChEBI" id="CHEBI:58608"/>
        <dbReference type="EC" id="2.7.7.41"/>
    </reaction>
</comment>
<feature type="transmembrane region" description="Helical" evidence="19">
    <location>
        <begin position="94"/>
        <end position="113"/>
    </location>
</feature>
<keyword evidence="21" id="KW-1185">Reference proteome</keyword>
<dbReference type="PROSITE" id="PS01315">
    <property type="entry name" value="CDS"/>
    <property type="match status" value="1"/>
</dbReference>
<feature type="transmembrane region" description="Helical" evidence="19">
    <location>
        <begin position="125"/>
        <end position="145"/>
    </location>
</feature>
<evidence type="ECO:0000313" key="20">
    <source>
        <dbReference type="EMBL" id="MCQ8128442.1"/>
    </source>
</evidence>
<feature type="transmembrane region" description="Helical" evidence="19">
    <location>
        <begin position="226"/>
        <end position="252"/>
    </location>
</feature>
<reference evidence="20 21" key="1">
    <citation type="submission" date="2022-07" db="EMBL/GenBank/DDBJ databases">
        <title>Methylomonas rivi sp. nov., Methylomonas rosea sp. nov., Methylomonas aureus sp. nov. and Methylomonas subterranea sp. nov., four novel methanotrophs isolated from a freshwater creek and the deep terrestrial subsurface.</title>
        <authorList>
            <person name="Abin C."/>
            <person name="Sankaranarayanan K."/>
            <person name="Garner C."/>
            <person name="Sindelar R."/>
            <person name="Kotary K."/>
            <person name="Garner R."/>
            <person name="Barclay S."/>
            <person name="Lawson P."/>
            <person name="Krumholz L."/>
        </authorList>
    </citation>
    <scope>NUCLEOTIDE SEQUENCE [LARGE SCALE GENOMIC DNA]</scope>
    <source>
        <strain evidence="20 21">WSC-6</strain>
    </source>
</reference>
<keyword evidence="17" id="KW-1208">Phospholipid metabolism</keyword>
<dbReference type="InterPro" id="IPR000374">
    <property type="entry name" value="PC_trans"/>
</dbReference>
<keyword evidence="13 19" id="KW-1133">Transmembrane helix</keyword>
<proteinExistence type="inferred from homology"/>
<dbReference type="PANTHER" id="PTHR46382:SF1">
    <property type="entry name" value="PHOSPHATIDATE CYTIDYLYLTRANSFERASE"/>
    <property type="match status" value="1"/>
</dbReference>
<feature type="transmembrane region" description="Helical" evidence="19">
    <location>
        <begin position="195"/>
        <end position="214"/>
    </location>
</feature>
<evidence type="ECO:0000256" key="16">
    <source>
        <dbReference type="ARBA" id="ARBA00023209"/>
    </source>
</evidence>
<evidence type="ECO:0000256" key="5">
    <source>
        <dbReference type="ARBA" id="ARBA00010185"/>
    </source>
</evidence>
<keyword evidence="11 18" id="KW-0812">Transmembrane</keyword>
<keyword evidence="8" id="KW-1003">Cell membrane</keyword>
<evidence type="ECO:0000256" key="15">
    <source>
        <dbReference type="ARBA" id="ARBA00023136"/>
    </source>
</evidence>
<evidence type="ECO:0000256" key="4">
    <source>
        <dbReference type="ARBA" id="ARBA00005189"/>
    </source>
</evidence>
<evidence type="ECO:0000256" key="9">
    <source>
        <dbReference type="ARBA" id="ARBA00022516"/>
    </source>
</evidence>
<feature type="transmembrane region" description="Helical" evidence="19">
    <location>
        <begin position="151"/>
        <end position="174"/>
    </location>
</feature>
<accession>A0ABT1U3S2</accession>
<evidence type="ECO:0000256" key="1">
    <source>
        <dbReference type="ARBA" id="ARBA00001698"/>
    </source>
</evidence>
<evidence type="ECO:0000256" key="8">
    <source>
        <dbReference type="ARBA" id="ARBA00022475"/>
    </source>
</evidence>
<organism evidence="20 21">
    <name type="scientific">Methylomonas rivi</name>
    <dbReference type="NCBI Taxonomy" id="2952226"/>
    <lineage>
        <taxon>Bacteria</taxon>
        <taxon>Pseudomonadati</taxon>
        <taxon>Pseudomonadota</taxon>
        <taxon>Gammaproteobacteria</taxon>
        <taxon>Methylococcales</taxon>
        <taxon>Methylococcaceae</taxon>
        <taxon>Methylomonas</taxon>
    </lineage>
</organism>
<dbReference type="RefSeq" id="WP_256614830.1">
    <property type="nucleotide sequence ID" value="NZ_JANIBK010000031.1"/>
</dbReference>
<dbReference type="Proteomes" id="UP001524586">
    <property type="component" value="Unassembled WGS sequence"/>
</dbReference>
<dbReference type="GO" id="GO:0016779">
    <property type="term" value="F:nucleotidyltransferase activity"/>
    <property type="evidence" value="ECO:0007669"/>
    <property type="project" value="UniProtKB-KW"/>
</dbReference>
<dbReference type="PANTHER" id="PTHR46382">
    <property type="entry name" value="PHOSPHATIDATE CYTIDYLYLTRANSFERASE"/>
    <property type="match status" value="1"/>
</dbReference>
<comment type="caution">
    <text evidence="20">The sequence shown here is derived from an EMBL/GenBank/DDBJ whole genome shotgun (WGS) entry which is preliminary data.</text>
</comment>
<protein>
    <recommendedName>
        <fullName evidence="7 18">Phosphatidate cytidylyltransferase</fullName>
        <ecNumber evidence="6 18">2.7.7.41</ecNumber>
    </recommendedName>
</protein>
<feature type="transmembrane region" description="Helical" evidence="19">
    <location>
        <begin position="281"/>
        <end position="300"/>
    </location>
</feature>
<comment type="pathway">
    <text evidence="3 18">Phospholipid metabolism; CDP-diacylglycerol biosynthesis; CDP-diacylglycerol from sn-glycerol 3-phosphate: step 3/3.</text>
</comment>
<keyword evidence="16" id="KW-0594">Phospholipid biosynthesis</keyword>
<evidence type="ECO:0000256" key="3">
    <source>
        <dbReference type="ARBA" id="ARBA00005119"/>
    </source>
</evidence>
<dbReference type="EMBL" id="JANIBK010000031">
    <property type="protein sequence ID" value="MCQ8128442.1"/>
    <property type="molecule type" value="Genomic_DNA"/>
</dbReference>
<evidence type="ECO:0000313" key="21">
    <source>
        <dbReference type="Proteomes" id="UP001524586"/>
    </source>
</evidence>
<feature type="transmembrane region" description="Helical" evidence="19">
    <location>
        <begin position="6"/>
        <end position="35"/>
    </location>
</feature>
<evidence type="ECO:0000256" key="12">
    <source>
        <dbReference type="ARBA" id="ARBA00022695"/>
    </source>
</evidence>
<evidence type="ECO:0000256" key="14">
    <source>
        <dbReference type="ARBA" id="ARBA00023098"/>
    </source>
</evidence>
<evidence type="ECO:0000256" key="17">
    <source>
        <dbReference type="ARBA" id="ARBA00023264"/>
    </source>
</evidence>
<evidence type="ECO:0000256" key="13">
    <source>
        <dbReference type="ARBA" id="ARBA00022989"/>
    </source>
</evidence>
<feature type="transmembrane region" description="Helical" evidence="19">
    <location>
        <begin position="56"/>
        <end position="74"/>
    </location>
</feature>
<evidence type="ECO:0000256" key="7">
    <source>
        <dbReference type="ARBA" id="ARBA00019373"/>
    </source>
</evidence>
<evidence type="ECO:0000256" key="2">
    <source>
        <dbReference type="ARBA" id="ARBA00004651"/>
    </source>
</evidence>
<gene>
    <name evidence="20" type="ORF">NP596_08220</name>
</gene>
<comment type="subcellular location">
    <subcellularLocation>
        <location evidence="2">Cell membrane</location>
        <topology evidence="2">Multi-pass membrane protein</topology>
    </subcellularLocation>
</comment>
<keyword evidence="15 19" id="KW-0472">Membrane</keyword>
<keyword evidence="9" id="KW-0444">Lipid biosynthesis</keyword>
<sequence>MLVQRILTASILAAVVVLAVMQLPAIYFSLFIAFVTFGGAWEWLSLTGVEKPGKKILFFAALIFPMLGVTYWTVFLELLGEAMEWPEVKDYSDALEWLVIAPVLFWVLAMIVIRQSAAQLLTIEFKPRVKAFLGWLVLLSAWMFLSKLRAYYGPGMVLYFLVLICAADISAYFVGKKWGKDKLAPEISPGKTVQGMYGALAAAVVCAIGLRLYYGLEALQSDDAALAILMTVDLLILSVLTVLVSIYGDLFFSLIKRQKGVKDSGSLLPGHGGILDRVDSIIAAAPFFYAGIVLIGRSVFA</sequence>
<dbReference type="Pfam" id="PF01148">
    <property type="entry name" value="CTP_transf_1"/>
    <property type="match status" value="1"/>
</dbReference>
<evidence type="ECO:0000256" key="10">
    <source>
        <dbReference type="ARBA" id="ARBA00022679"/>
    </source>
</evidence>
<evidence type="ECO:0000256" key="6">
    <source>
        <dbReference type="ARBA" id="ARBA00012487"/>
    </source>
</evidence>
<keyword evidence="14" id="KW-0443">Lipid metabolism</keyword>
<dbReference type="EC" id="2.7.7.41" evidence="6 18"/>
<evidence type="ECO:0000256" key="19">
    <source>
        <dbReference type="SAM" id="Phobius"/>
    </source>
</evidence>